<feature type="domain" description="RING-type" evidence="3">
    <location>
        <begin position="463"/>
        <end position="501"/>
    </location>
</feature>
<dbReference type="AlphaFoldDB" id="A0AAU9J7Z7"/>
<evidence type="ECO:0000259" key="3">
    <source>
        <dbReference type="PROSITE" id="PS50089"/>
    </source>
</evidence>
<feature type="region of interest" description="Disordered" evidence="2">
    <location>
        <begin position="383"/>
        <end position="409"/>
    </location>
</feature>
<dbReference type="EMBL" id="CAJZBQ010000033">
    <property type="protein sequence ID" value="CAG9323365.1"/>
    <property type="molecule type" value="Genomic_DNA"/>
</dbReference>
<reference evidence="4" key="1">
    <citation type="submission" date="2021-09" db="EMBL/GenBank/DDBJ databases">
        <authorList>
            <consortium name="AG Swart"/>
            <person name="Singh M."/>
            <person name="Singh A."/>
            <person name="Seah K."/>
            <person name="Emmerich C."/>
        </authorList>
    </citation>
    <scope>NUCLEOTIDE SEQUENCE</scope>
    <source>
        <strain evidence="4">ATCC30299</strain>
    </source>
</reference>
<keyword evidence="1" id="KW-0863">Zinc-finger</keyword>
<evidence type="ECO:0000313" key="5">
    <source>
        <dbReference type="Proteomes" id="UP001162131"/>
    </source>
</evidence>
<name>A0AAU9J7Z7_9CILI</name>
<protein>
    <recommendedName>
        <fullName evidence="3">RING-type domain-containing protein</fullName>
    </recommendedName>
</protein>
<accession>A0AAU9J7Z7</accession>
<evidence type="ECO:0000256" key="2">
    <source>
        <dbReference type="SAM" id="MobiDB-lite"/>
    </source>
</evidence>
<comment type="caution">
    <text evidence="4">The sequence shown here is derived from an EMBL/GenBank/DDBJ whole genome shotgun (WGS) entry which is preliminary data.</text>
</comment>
<sequence>MVQNKIKSKIFLPASIKMDQIRASIHGFQHPSFPDYIGQVEFFPPEDSFFASVGYALVSRVLVMKSNAQDLCNRLQEFCTKLNTAPLQSVMYTINSGKTDRDPIAAINELYQEGGCEDLAESIKAILIAKLIADNKHSAAKDIANRKPVDIETDVCFNALNVEADVAIQLYKFDGTVRTIHRQNVRTSISLYVDEYLNWSVLIHQNENEFSSTHNVDLLRSVPFKYGHTQRGFSPMKIAKLGVSMAPPPPAPEPEDPDLVIKQLIEALAGVVDKQKIAADRDIKNDLKKFIQDFQKLKPEWKLRQLEGLETYLNNLSNCNHENCTRVFSFCGATHCVECLKEKISREKLERKADIKCPCGQKVANQDCCEFGLMNILQNFGKKTRDNHPGTSSSTAPMGGTASPEVSISKKPSIASSTCFICNERISARENRVNIDGQFVHGKCAAQSVPKPVYQETISMKICQLCKINTSPSNILCERNHYPLCRSCAIKWSNGVCPYCKASCHYCKNPIDTSKEDYTPFADGIMVHNSCYYQYNPK</sequence>
<dbReference type="Proteomes" id="UP001162131">
    <property type="component" value="Unassembled WGS sequence"/>
</dbReference>
<organism evidence="4 5">
    <name type="scientific">Blepharisma stoltei</name>
    <dbReference type="NCBI Taxonomy" id="1481888"/>
    <lineage>
        <taxon>Eukaryota</taxon>
        <taxon>Sar</taxon>
        <taxon>Alveolata</taxon>
        <taxon>Ciliophora</taxon>
        <taxon>Postciliodesmatophora</taxon>
        <taxon>Heterotrichea</taxon>
        <taxon>Heterotrichida</taxon>
        <taxon>Blepharismidae</taxon>
        <taxon>Blepharisma</taxon>
    </lineage>
</organism>
<dbReference type="InterPro" id="IPR001841">
    <property type="entry name" value="Znf_RING"/>
</dbReference>
<dbReference type="PROSITE" id="PS50089">
    <property type="entry name" value="ZF_RING_2"/>
    <property type="match status" value="1"/>
</dbReference>
<proteinExistence type="predicted"/>
<dbReference type="GO" id="GO:0008270">
    <property type="term" value="F:zinc ion binding"/>
    <property type="evidence" value="ECO:0007669"/>
    <property type="project" value="UniProtKB-KW"/>
</dbReference>
<keyword evidence="5" id="KW-1185">Reference proteome</keyword>
<gene>
    <name evidence="4" type="ORF">BSTOLATCC_MIC33264</name>
</gene>
<keyword evidence="1" id="KW-0479">Metal-binding</keyword>
<evidence type="ECO:0000313" key="4">
    <source>
        <dbReference type="EMBL" id="CAG9323365.1"/>
    </source>
</evidence>
<evidence type="ECO:0000256" key="1">
    <source>
        <dbReference type="PROSITE-ProRule" id="PRU00175"/>
    </source>
</evidence>
<keyword evidence="1" id="KW-0862">Zinc</keyword>